<comment type="similarity">
    <text evidence="5">Belongs to the SAT4 family.</text>
</comment>
<feature type="domain" description="Rhodopsin" evidence="7">
    <location>
        <begin position="34"/>
        <end position="179"/>
    </location>
</feature>
<dbReference type="PANTHER" id="PTHR33048">
    <property type="entry name" value="PTH11-LIKE INTEGRAL MEMBRANE PROTEIN (AFU_ORTHOLOGUE AFUA_5G11245)"/>
    <property type="match status" value="1"/>
</dbReference>
<dbReference type="Pfam" id="PF20684">
    <property type="entry name" value="Fung_rhodopsin"/>
    <property type="match status" value="1"/>
</dbReference>
<evidence type="ECO:0000256" key="3">
    <source>
        <dbReference type="ARBA" id="ARBA00022989"/>
    </source>
</evidence>
<evidence type="ECO:0000256" key="4">
    <source>
        <dbReference type="ARBA" id="ARBA00023136"/>
    </source>
</evidence>
<organism evidence="8 9">
    <name type="scientific">Cladobotryum mycophilum</name>
    <dbReference type="NCBI Taxonomy" id="491253"/>
    <lineage>
        <taxon>Eukaryota</taxon>
        <taxon>Fungi</taxon>
        <taxon>Dikarya</taxon>
        <taxon>Ascomycota</taxon>
        <taxon>Pezizomycotina</taxon>
        <taxon>Sordariomycetes</taxon>
        <taxon>Hypocreomycetidae</taxon>
        <taxon>Hypocreales</taxon>
        <taxon>Hypocreaceae</taxon>
        <taxon>Cladobotryum</taxon>
    </lineage>
</organism>
<dbReference type="PANTHER" id="PTHR33048:SF161">
    <property type="entry name" value="INTEGRAL MEMBRANE PROTEIN"/>
    <property type="match status" value="1"/>
</dbReference>
<dbReference type="InterPro" id="IPR049326">
    <property type="entry name" value="Rhodopsin_dom_fungi"/>
</dbReference>
<keyword evidence="2 6" id="KW-0812">Transmembrane</keyword>
<evidence type="ECO:0000259" key="7">
    <source>
        <dbReference type="Pfam" id="PF20684"/>
    </source>
</evidence>
<comment type="caution">
    <text evidence="8">The sequence shown here is derived from an EMBL/GenBank/DDBJ whole genome shotgun (WGS) entry which is preliminary data.</text>
</comment>
<feature type="transmembrane region" description="Helical" evidence="6">
    <location>
        <begin position="130"/>
        <end position="149"/>
    </location>
</feature>
<comment type="subcellular location">
    <subcellularLocation>
        <location evidence="1">Membrane</location>
        <topology evidence="1">Multi-pass membrane protein</topology>
    </subcellularLocation>
</comment>
<gene>
    <name evidence="8" type="ORF">PT974_03028</name>
</gene>
<protein>
    <recommendedName>
        <fullName evidence="7">Rhodopsin domain-containing protein</fullName>
    </recommendedName>
</protein>
<keyword evidence="3 6" id="KW-1133">Transmembrane helix</keyword>
<accession>A0ABR0SW82</accession>
<dbReference type="EMBL" id="JAVFKD010000003">
    <property type="protein sequence ID" value="KAK5996274.1"/>
    <property type="molecule type" value="Genomic_DNA"/>
</dbReference>
<evidence type="ECO:0000256" key="1">
    <source>
        <dbReference type="ARBA" id="ARBA00004141"/>
    </source>
</evidence>
<evidence type="ECO:0000256" key="5">
    <source>
        <dbReference type="ARBA" id="ARBA00038359"/>
    </source>
</evidence>
<feature type="transmembrane region" description="Helical" evidence="6">
    <location>
        <begin position="18"/>
        <end position="38"/>
    </location>
</feature>
<evidence type="ECO:0000313" key="8">
    <source>
        <dbReference type="EMBL" id="KAK5996274.1"/>
    </source>
</evidence>
<proteinExistence type="inferred from homology"/>
<evidence type="ECO:0000256" key="2">
    <source>
        <dbReference type="ARBA" id="ARBA00022692"/>
    </source>
</evidence>
<feature type="transmembrane region" description="Helical" evidence="6">
    <location>
        <begin position="50"/>
        <end position="73"/>
    </location>
</feature>
<dbReference type="Proteomes" id="UP001338125">
    <property type="component" value="Unassembled WGS sequence"/>
</dbReference>
<keyword evidence="9" id="KW-1185">Reference proteome</keyword>
<sequence length="196" mass="21615">MALQAVIFPTKPVVQAHLIINCILVSIAVAVVGLRLISRFVSGAKLWWDDFLILLSVPQGVGMLIIQGLYSPMGIGYPITETLPNLVIILKLTFAYALIYTVCICTIKLSVLCFYLRVFVTDGMRLATKIVIAFVSLWSVANILILLFICRPVAKTYDPSVQGTCGDQPSAFISIGAFTAQHPDQTKQMRHWDLTV</sequence>
<evidence type="ECO:0000313" key="9">
    <source>
        <dbReference type="Proteomes" id="UP001338125"/>
    </source>
</evidence>
<feature type="transmembrane region" description="Helical" evidence="6">
    <location>
        <begin position="93"/>
        <end position="118"/>
    </location>
</feature>
<keyword evidence="4 6" id="KW-0472">Membrane</keyword>
<reference evidence="8 9" key="1">
    <citation type="submission" date="2024-01" db="EMBL/GenBank/DDBJ databases">
        <title>Complete genome of Cladobotryum mycophilum ATHUM6906.</title>
        <authorList>
            <person name="Christinaki A.C."/>
            <person name="Myridakis A.I."/>
            <person name="Kouvelis V.N."/>
        </authorList>
    </citation>
    <scope>NUCLEOTIDE SEQUENCE [LARGE SCALE GENOMIC DNA]</scope>
    <source>
        <strain evidence="8 9">ATHUM6906</strain>
    </source>
</reference>
<evidence type="ECO:0000256" key="6">
    <source>
        <dbReference type="SAM" id="Phobius"/>
    </source>
</evidence>
<name>A0ABR0SW82_9HYPO</name>
<dbReference type="InterPro" id="IPR052337">
    <property type="entry name" value="SAT4-like"/>
</dbReference>